<dbReference type="AlphaFoldDB" id="A0A9N8V4Z9"/>
<comment type="caution">
    <text evidence="1">The sequence shown here is derived from an EMBL/GenBank/DDBJ whole genome shotgun (WGS) entry which is preliminary data.</text>
</comment>
<sequence>MTNNKVTLTITIPENTYKKLKKIVASGKVSEFVSKAIERNISEKEKEIIEAYQKFNQDKDLIMKLKGGLSWFDPLGNTKANESNLVLILSNELHNKYSDYIVVAIVVLRKEDDEIRKPLEIPCEYEDKKLKVLVSQIHTVSKAILFKHRLFLGNLDEKTMKKVAEKIKLILNLDN</sequence>
<organism evidence="1 2">
    <name type="scientific">Ambispora leptoticha</name>
    <dbReference type="NCBI Taxonomy" id="144679"/>
    <lineage>
        <taxon>Eukaryota</taxon>
        <taxon>Fungi</taxon>
        <taxon>Fungi incertae sedis</taxon>
        <taxon>Mucoromycota</taxon>
        <taxon>Glomeromycotina</taxon>
        <taxon>Glomeromycetes</taxon>
        <taxon>Archaeosporales</taxon>
        <taxon>Ambisporaceae</taxon>
        <taxon>Ambispora</taxon>
    </lineage>
</organism>
<accession>A0A9N8V4Z9</accession>
<dbReference type="InterPro" id="IPR003477">
    <property type="entry name" value="PemK-like"/>
</dbReference>
<dbReference type="InterPro" id="IPR011067">
    <property type="entry name" value="Plasmid_toxin/cell-grow_inhib"/>
</dbReference>
<name>A0A9N8V4Z9_9GLOM</name>
<dbReference type="Pfam" id="PF02452">
    <property type="entry name" value="PemK_toxin"/>
    <property type="match status" value="1"/>
</dbReference>
<proteinExistence type="predicted"/>
<protein>
    <submittedName>
        <fullName evidence="1">6940_t:CDS:1</fullName>
    </submittedName>
</protein>
<dbReference type="GO" id="GO:0003677">
    <property type="term" value="F:DNA binding"/>
    <property type="evidence" value="ECO:0007669"/>
    <property type="project" value="InterPro"/>
</dbReference>
<reference evidence="1" key="1">
    <citation type="submission" date="2021-06" db="EMBL/GenBank/DDBJ databases">
        <authorList>
            <person name="Kallberg Y."/>
            <person name="Tangrot J."/>
            <person name="Rosling A."/>
        </authorList>
    </citation>
    <scope>NUCLEOTIDE SEQUENCE</scope>
    <source>
        <strain evidence="1">FL130A</strain>
    </source>
</reference>
<keyword evidence="2" id="KW-1185">Reference proteome</keyword>
<dbReference type="EMBL" id="CAJVPS010000001">
    <property type="protein sequence ID" value="CAG8437340.1"/>
    <property type="molecule type" value="Genomic_DNA"/>
</dbReference>
<dbReference type="OrthoDB" id="10552677at2759"/>
<gene>
    <name evidence="1" type="ORF">ALEPTO_LOCUS11</name>
</gene>
<evidence type="ECO:0000313" key="2">
    <source>
        <dbReference type="Proteomes" id="UP000789508"/>
    </source>
</evidence>
<dbReference type="SUPFAM" id="SSF50118">
    <property type="entry name" value="Cell growth inhibitor/plasmid maintenance toxic component"/>
    <property type="match status" value="1"/>
</dbReference>
<dbReference type="Proteomes" id="UP000789508">
    <property type="component" value="Unassembled WGS sequence"/>
</dbReference>
<evidence type="ECO:0000313" key="1">
    <source>
        <dbReference type="EMBL" id="CAG8437340.1"/>
    </source>
</evidence>
<dbReference type="Gene3D" id="2.30.30.110">
    <property type="match status" value="1"/>
</dbReference>